<gene>
    <name evidence="2" type="ORF">KC19_12G153400</name>
</gene>
<reference evidence="2" key="1">
    <citation type="submission" date="2020-06" db="EMBL/GenBank/DDBJ databases">
        <title>WGS assembly of Ceratodon purpureus strain R40.</title>
        <authorList>
            <person name="Carey S.B."/>
            <person name="Jenkins J."/>
            <person name="Shu S."/>
            <person name="Lovell J.T."/>
            <person name="Sreedasyam A."/>
            <person name="Maumus F."/>
            <person name="Tiley G.P."/>
            <person name="Fernandez-Pozo N."/>
            <person name="Barry K."/>
            <person name="Chen C."/>
            <person name="Wang M."/>
            <person name="Lipzen A."/>
            <person name="Daum C."/>
            <person name="Saski C.A."/>
            <person name="Payton A.C."/>
            <person name="Mcbreen J.C."/>
            <person name="Conrad R.E."/>
            <person name="Kollar L.M."/>
            <person name="Olsson S."/>
            <person name="Huttunen S."/>
            <person name="Landis J.B."/>
            <person name="Wickett N.J."/>
            <person name="Johnson M.G."/>
            <person name="Rensing S.A."/>
            <person name="Grimwood J."/>
            <person name="Schmutz J."/>
            <person name="Mcdaniel S.F."/>
        </authorList>
    </citation>
    <scope>NUCLEOTIDE SEQUENCE</scope>
    <source>
        <strain evidence="2">R40</strain>
    </source>
</reference>
<evidence type="ECO:0000313" key="2">
    <source>
        <dbReference type="EMBL" id="KAG0555225.1"/>
    </source>
</evidence>
<keyword evidence="3" id="KW-1185">Reference proteome</keyword>
<proteinExistence type="predicted"/>
<feature type="signal peptide" evidence="1">
    <location>
        <begin position="1"/>
        <end position="20"/>
    </location>
</feature>
<dbReference type="Proteomes" id="UP000822688">
    <property type="component" value="Chromosome 12"/>
</dbReference>
<evidence type="ECO:0000313" key="3">
    <source>
        <dbReference type="Proteomes" id="UP000822688"/>
    </source>
</evidence>
<organism evidence="2 3">
    <name type="scientific">Ceratodon purpureus</name>
    <name type="common">Fire moss</name>
    <name type="synonym">Dicranum purpureum</name>
    <dbReference type="NCBI Taxonomy" id="3225"/>
    <lineage>
        <taxon>Eukaryota</taxon>
        <taxon>Viridiplantae</taxon>
        <taxon>Streptophyta</taxon>
        <taxon>Embryophyta</taxon>
        <taxon>Bryophyta</taxon>
        <taxon>Bryophytina</taxon>
        <taxon>Bryopsida</taxon>
        <taxon>Dicranidae</taxon>
        <taxon>Pseudoditrichales</taxon>
        <taxon>Ditrichaceae</taxon>
        <taxon>Ceratodon</taxon>
    </lineage>
</organism>
<feature type="chain" id="PRO_5035902217" evidence="1">
    <location>
        <begin position="21"/>
        <end position="53"/>
    </location>
</feature>
<dbReference type="AlphaFoldDB" id="A0A8T0G8Y3"/>
<dbReference type="EMBL" id="CM026433">
    <property type="protein sequence ID" value="KAG0555225.1"/>
    <property type="molecule type" value="Genomic_DNA"/>
</dbReference>
<keyword evidence="1" id="KW-0732">Signal</keyword>
<name>A0A8T0G8Y3_CERPU</name>
<comment type="caution">
    <text evidence="2">The sequence shown here is derived from an EMBL/GenBank/DDBJ whole genome shotgun (WGS) entry which is preliminary data.</text>
</comment>
<accession>A0A8T0G8Y3</accession>
<sequence>MIHFHFILQILPFLIPVVTCKAEGSHSEVAQLASPVMKSVPVFFYQLTMASFA</sequence>
<evidence type="ECO:0000256" key="1">
    <source>
        <dbReference type="SAM" id="SignalP"/>
    </source>
</evidence>
<protein>
    <submittedName>
        <fullName evidence="2">Uncharacterized protein</fullName>
    </submittedName>
</protein>